<accession>A0A2G1QIN3</accession>
<organism evidence="5 6">
    <name type="scientific">Zhengella mangrovi</name>
    <dbReference type="NCBI Taxonomy" id="1982044"/>
    <lineage>
        <taxon>Bacteria</taxon>
        <taxon>Pseudomonadati</taxon>
        <taxon>Pseudomonadota</taxon>
        <taxon>Alphaproteobacteria</taxon>
        <taxon>Hyphomicrobiales</taxon>
        <taxon>Notoacmeibacteraceae</taxon>
        <taxon>Zhengella</taxon>
    </lineage>
</organism>
<dbReference type="InterPro" id="IPR036388">
    <property type="entry name" value="WH-like_DNA-bd_sf"/>
</dbReference>
<evidence type="ECO:0000256" key="1">
    <source>
        <dbReference type="ARBA" id="ARBA00023015"/>
    </source>
</evidence>
<dbReference type="SMART" id="SM00895">
    <property type="entry name" value="FCD"/>
    <property type="match status" value="1"/>
</dbReference>
<dbReference type="InterPro" id="IPR036390">
    <property type="entry name" value="WH_DNA-bd_sf"/>
</dbReference>
<dbReference type="Pfam" id="PF00392">
    <property type="entry name" value="GntR"/>
    <property type="match status" value="1"/>
</dbReference>
<dbReference type="InterPro" id="IPR000524">
    <property type="entry name" value="Tscrpt_reg_HTH_GntR"/>
</dbReference>
<dbReference type="PANTHER" id="PTHR43537">
    <property type="entry name" value="TRANSCRIPTIONAL REGULATOR, GNTR FAMILY"/>
    <property type="match status" value="1"/>
</dbReference>
<name>A0A2G1QIN3_9HYPH</name>
<dbReference type="CDD" id="cd07377">
    <property type="entry name" value="WHTH_GntR"/>
    <property type="match status" value="1"/>
</dbReference>
<dbReference type="RefSeq" id="WP_099308113.1">
    <property type="nucleotide sequence ID" value="NZ_PDVP01000016.1"/>
</dbReference>
<dbReference type="SMART" id="SM00345">
    <property type="entry name" value="HTH_GNTR"/>
    <property type="match status" value="1"/>
</dbReference>
<evidence type="ECO:0000313" key="5">
    <source>
        <dbReference type="EMBL" id="PHP65372.1"/>
    </source>
</evidence>
<sequence>MLKNAVDQKASEDDLDEEGIVNRIYEAIIEQRLPPGTKLSEAALCEAFGVGRMRVRRSLLLLASRGVVDLQNNRGAYVAQPTMSQALEVFEARRTIEPNVARLAARRANKADVSDLAAHLDMEAEARRQGNRQLAIRLSGQFHVRLAKVARNEVMERMVKELVTRTSLIIGMYGSAGTKNCHDDEHGDILEALRNMNSEAAASLMEQHLRHIEQEVDLTSERKRQVNLVEILSGEAS</sequence>
<dbReference type="PROSITE" id="PS50949">
    <property type="entry name" value="HTH_GNTR"/>
    <property type="match status" value="1"/>
</dbReference>
<gene>
    <name evidence="5" type="ORF">CSC94_19825</name>
</gene>
<evidence type="ECO:0000256" key="2">
    <source>
        <dbReference type="ARBA" id="ARBA00023125"/>
    </source>
</evidence>
<keyword evidence="1" id="KW-0805">Transcription regulation</keyword>
<dbReference type="OrthoDB" id="7618373at2"/>
<proteinExistence type="predicted"/>
<reference evidence="5 6" key="1">
    <citation type="submission" date="2017-10" db="EMBL/GenBank/DDBJ databases">
        <title>Sedimentibacterium mangrovi gen. nov., sp. nov., a novel member of family Phyllobacteriacea isolated from mangrove sediment.</title>
        <authorList>
            <person name="Liao H."/>
            <person name="Tian Y."/>
        </authorList>
    </citation>
    <scope>NUCLEOTIDE SEQUENCE [LARGE SCALE GENOMIC DNA]</scope>
    <source>
        <strain evidence="5 6">X9-2-2</strain>
    </source>
</reference>
<comment type="caution">
    <text evidence="5">The sequence shown here is derived from an EMBL/GenBank/DDBJ whole genome shotgun (WGS) entry which is preliminary data.</text>
</comment>
<protein>
    <submittedName>
        <fullName evidence="5">GntR family transcriptional regulator</fullName>
    </submittedName>
</protein>
<evidence type="ECO:0000256" key="3">
    <source>
        <dbReference type="ARBA" id="ARBA00023163"/>
    </source>
</evidence>
<dbReference type="InterPro" id="IPR011711">
    <property type="entry name" value="GntR_C"/>
</dbReference>
<evidence type="ECO:0000313" key="6">
    <source>
        <dbReference type="Proteomes" id="UP000221168"/>
    </source>
</evidence>
<dbReference type="GO" id="GO:0003700">
    <property type="term" value="F:DNA-binding transcription factor activity"/>
    <property type="evidence" value="ECO:0007669"/>
    <property type="project" value="InterPro"/>
</dbReference>
<keyword evidence="2" id="KW-0238">DNA-binding</keyword>
<dbReference type="AlphaFoldDB" id="A0A2G1QIN3"/>
<feature type="domain" description="HTH gntR-type" evidence="4">
    <location>
        <begin position="14"/>
        <end position="81"/>
    </location>
</feature>
<evidence type="ECO:0000259" key="4">
    <source>
        <dbReference type="PROSITE" id="PS50949"/>
    </source>
</evidence>
<dbReference type="SUPFAM" id="SSF46785">
    <property type="entry name" value="Winged helix' DNA-binding domain"/>
    <property type="match status" value="1"/>
</dbReference>
<dbReference type="InterPro" id="IPR008920">
    <property type="entry name" value="TF_FadR/GntR_C"/>
</dbReference>
<keyword evidence="3" id="KW-0804">Transcription</keyword>
<dbReference type="SUPFAM" id="SSF48008">
    <property type="entry name" value="GntR ligand-binding domain-like"/>
    <property type="match status" value="1"/>
</dbReference>
<dbReference type="Gene3D" id="1.20.120.530">
    <property type="entry name" value="GntR ligand-binding domain-like"/>
    <property type="match status" value="1"/>
</dbReference>
<dbReference type="PANTHER" id="PTHR43537:SF53">
    <property type="entry name" value="HTH-TYPE TRANSCRIPTIONAL REPRESSOR NANR"/>
    <property type="match status" value="1"/>
</dbReference>
<dbReference type="GO" id="GO:0003677">
    <property type="term" value="F:DNA binding"/>
    <property type="evidence" value="ECO:0007669"/>
    <property type="project" value="UniProtKB-KW"/>
</dbReference>
<dbReference type="Proteomes" id="UP000221168">
    <property type="component" value="Unassembled WGS sequence"/>
</dbReference>
<dbReference type="Pfam" id="PF07729">
    <property type="entry name" value="FCD"/>
    <property type="match status" value="1"/>
</dbReference>
<keyword evidence="6" id="KW-1185">Reference proteome</keyword>
<dbReference type="EMBL" id="PDVP01000016">
    <property type="protein sequence ID" value="PHP65372.1"/>
    <property type="molecule type" value="Genomic_DNA"/>
</dbReference>
<dbReference type="Gene3D" id="1.10.10.10">
    <property type="entry name" value="Winged helix-like DNA-binding domain superfamily/Winged helix DNA-binding domain"/>
    <property type="match status" value="1"/>
</dbReference>